<dbReference type="AlphaFoldDB" id="A0AAV3S6F2"/>
<keyword evidence="3" id="KW-1185">Reference proteome</keyword>
<gene>
    <name evidence="2" type="ORF">GCM10009066_11080</name>
</gene>
<dbReference type="RefSeq" id="WP_211312379.1">
    <property type="nucleotide sequence ID" value="NZ_BAAABL010000041.1"/>
</dbReference>
<protein>
    <submittedName>
        <fullName evidence="2">Uncharacterized protein</fullName>
    </submittedName>
</protein>
<dbReference type="EMBL" id="BAAABL010000041">
    <property type="protein sequence ID" value="GAA0298656.1"/>
    <property type="molecule type" value="Genomic_DNA"/>
</dbReference>
<proteinExistence type="predicted"/>
<dbReference type="Proteomes" id="UP001500837">
    <property type="component" value="Unassembled WGS sequence"/>
</dbReference>
<evidence type="ECO:0000313" key="2">
    <source>
        <dbReference type="EMBL" id="GAA0298656.1"/>
    </source>
</evidence>
<feature type="region of interest" description="Disordered" evidence="1">
    <location>
        <begin position="159"/>
        <end position="180"/>
    </location>
</feature>
<sequence>MEERSQINFRVDVQTKREWDEYVSETPEVDSLSHLLRLSVSREMAEGSEGEIGDTENDFSGLDIVGEIRSEINPKLEDIQATVDGLASEDSGKPEPYETNPVYQCLPQAEPDTKEHERVFTGNPSLSHQVRSGTIKDISEYMHSTPYQVEKTINRLEETTEKVHSKDNPDGDGRVYWRDS</sequence>
<evidence type="ECO:0000313" key="3">
    <source>
        <dbReference type="Proteomes" id="UP001500837"/>
    </source>
</evidence>
<feature type="region of interest" description="Disordered" evidence="1">
    <location>
        <begin position="111"/>
        <end position="131"/>
    </location>
</feature>
<name>A0AAV3S6F2_9EURY</name>
<accession>A0AAV3S6F2</accession>
<feature type="compositionally biased region" description="Polar residues" evidence="1">
    <location>
        <begin position="122"/>
        <end position="131"/>
    </location>
</feature>
<reference evidence="2 3" key="1">
    <citation type="journal article" date="2019" name="Int. J. Syst. Evol. Microbiol.">
        <title>The Global Catalogue of Microorganisms (GCM) 10K type strain sequencing project: providing services to taxonomists for standard genome sequencing and annotation.</title>
        <authorList>
            <consortium name="The Broad Institute Genomics Platform"/>
            <consortium name="The Broad Institute Genome Sequencing Center for Infectious Disease"/>
            <person name="Wu L."/>
            <person name="Ma J."/>
        </authorList>
    </citation>
    <scope>NUCLEOTIDE SEQUENCE [LARGE SCALE GENOMIC DNA]</scope>
    <source>
        <strain evidence="2 3">JCM 16330</strain>
    </source>
</reference>
<comment type="caution">
    <text evidence="2">The sequence shown here is derived from an EMBL/GenBank/DDBJ whole genome shotgun (WGS) entry which is preliminary data.</text>
</comment>
<organism evidence="2 3">
    <name type="scientific">Halarchaeum salinum</name>
    <dbReference type="NCBI Taxonomy" id="489912"/>
    <lineage>
        <taxon>Archaea</taxon>
        <taxon>Methanobacteriati</taxon>
        <taxon>Methanobacteriota</taxon>
        <taxon>Stenosarchaea group</taxon>
        <taxon>Halobacteria</taxon>
        <taxon>Halobacteriales</taxon>
        <taxon>Halobacteriaceae</taxon>
    </lineage>
</organism>
<evidence type="ECO:0000256" key="1">
    <source>
        <dbReference type="SAM" id="MobiDB-lite"/>
    </source>
</evidence>